<gene>
    <name evidence="3" type="primary">LOC108850128</name>
</gene>
<evidence type="ECO:0000313" key="3">
    <source>
        <dbReference type="RefSeq" id="XP_018479207.1"/>
    </source>
</evidence>
<dbReference type="InterPro" id="IPR036397">
    <property type="entry name" value="RNaseH_sf"/>
</dbReference>
<evidence type="ECO:0000259" key="1">
    <source>
        <dbReference type="Pfam" id="PF13456"/>
    </source>
</evidence>
<dbReference type="PANTHER" id="PTHR34146">
    <property type="entry name" value="POLYNUCLEOTIDYL TRANSFERASE, RIBONUCLEASE H-LIKE SUPERFAMILY PROTEIN-RELATED"/>
    <property type="match status" value="1"/>
</dbReference>
<evidence type="ECO:0000313" key="2">
    <source>
        <dbReference type="Proteomes" id="UP000504610"/>
    </source>
</evidence>
<dbReference type="PANTHER" id="PTHR34146:SF11">
    <property type="entry name" value="RIBONUCLEASE H-LIKE SUPERFAMILY PROTEIN"/>
    <property type="match status" value="1"/>
</dbReference>
<dbReference type="AlphaFoldDB" id="A0A6J0N3H5"/>
<reference evidence="3" key="2">
    <citation type="submission" date="2025-08" db="UniProtKB">
        <authorList>
            <consortium name="RefSeq"/>
        </authorList>
    </citation>
    <scope>IDENTIFICATION</scope>
    <source>
        <tissue evidence="3">Leaf</tissue>
    </source>
</reference>
<dbReference type="Gene3D" id="3.30.420.10">
    <property type="entry name" value="Ribonuclease H-like superfamily/Ribonuclease H"/>
    <property type="match status" value="1"/>
</dbReference>
<dbReference type="InterPro" id="IPR002156">
    <property type="entry name" value="RNaseH_domain"/>
</dbReference>
<dbReference type="Proteomes" id="UP000504610">
    <property type="component" value="Chromosome 4"/>
</dbReference>
<proteinExistence type="predicted"/>
<dbReference type="CDD" id="cd06222">
    <property type="entry name" value="RNase_H_like"/>
    <property type="match status" value="1"/>
</dbReference>
<dbReference type="GeneID" id="108850128"/>
<dbReference type="InterPro" id="IPR044730">
    <property type="entry name" value="RNase_H-like_dom_plant"/>
</dbReference>
<dbReference type="RefSeq" id="XP_018479207.1">
    <property type="nucleotide sequence ID" value="XM_018623705.1"/>
</dbReference>
<dbReference type="InterPro" id="IPR012337">
    <property type="entry name" value="RNaseH-like_sf"/>
</dbReference>
<keyword evidence="2" id="KW-1185">Reference proteome</keyword>
<accession>A0A6J0N3H5</accession>
<dbReference type="KEGG" id="rsz:108850128"/>
<protein>
    <submittedName>
        <fullName evidence="3">Uncharacterized protein LOC108850128</fullName>
    </submittedName>
</protein>
<dbReference type="SUPFAM" id="SSF53098">
    <property type="entry name" value="Ribonuclease H-like"/>
    <property type="match status" value="1"/>
</dbReference>
<dbReference type="Pfam" id="PF13456">
    <property type="entry name" value="RVT_3"/>
    <property type="match status" value="1"/>
</dbReference>
<reference evidence="2" key="1">
    <citation type="journal article" date="2019" name="Database">
        <title>The radish genome database (RadishGD): an integrated information resource for radish genomics.</title>
        <authorList>
            <person name="Yu H.J."/>
            <person name="Baek S."/>
            <person name="Lee Y.J."/>
            <person name="Cho A."/>
            <person name="Mun J.H."/>
        </authorList>
    </citation>
    <scope>NUCLEOTIDE SEQUENCE [LARGE SCALE GENOMIC DNA]</scope>
    <source>
        <strain evidence="2">cv. WK10039</strain>
    </source>
</reference>
<name>A0A6J0N3H5_RAPSA</name>
<dbReference type="OrthoDB" id="1110729at2759"/>
<dbReference type="GO" id="GO:0003676">
    <property type="term" value="F:nucleic acid binding"/>
    <property type="evidence" value="ECO:0007669"/>
    <property type="project" value="InterPro"/>
</dbReference>
<sequence length="207" mass="22790">MARNMLIFEKRTYTAEETAIRRIKLAREWIQAQPPKLENFSSIKTKTSIKTRATLLPHLGQAHVSLMGVTICNTDAAWNNDSHQAGIAWIFSGSTTNGNTSGAQVLQNVVSPLTAEALAVRTAIQVAISSKVSHLRILSDNQTLIRAINDNLFEKEIYGILQDNECFSSLFVDLSFCFLPRAENGQADSLAKAILKNPNFVMGRPTG</sequence>
<feature type="domain" description="RNase H type-1" evidence="1">
    <location>
        <begin position="73"/>
        <end position="193"/>
    </location>
</feature>
<organism evidence="2 3">
    <name type="scientific">Raphanus sativus</name>
    <name type="common">Radish</name>
    <name type="synonym">Raphanus raphanistrum var. sativus</name>
    <dbReference type="NCBI Taxonomy" id="3726"/>
    <lineage>
        <taxon>Eukaryota</taxon>
        <taxon>Viridiplantae</taxon>
        <taxon>Streptophyta</taxon>
        <taxon>Embryophyta</taxon>
        <taxon>Tracheophyta</taxon>
        <taxon>Spermatophyta</taxon>
        <taxon>Magnoliopsida</taxon>
        <taxon>eudicotyledons</taxon>
        <taxon>Gunneridae</taxon>
        <taxon>Pentapetalae</taxon>
        <taxon>rosids</taxon>
        <taxon>malvids</taxon>
        <taxon>Brassicales</taxon>
        <taxon>Brassicaceae</taxon>
        <taxon>Brassiceae</taxon>
        <taxon>Raphanus</taxon>
    </lineage>
</organism>
<dbReference type="GO" id="GO:0004523">
    <property type="term" value="F:RNA-DNA hybrid ribonuclease activity"/>
    <property type="evidence" value="ECO:0007669"/>
    <property type="project" value="InterPro"/>
</dbReference>